<dbReference type="Proteomes" id="UP000094802">
    <property type="component" value="Unassembled WGS sequence"/>
</dbReference>
<comment type="catalytic activity">
    <reaction evidence="2">
        <text>2 GTP = 3',3'-c-di-GMP + 2 diphosphate</text>
        <dbReference type="Rhea" id="RHEA:24898"/>
        <dbReference type="ChEBI" id="CHEBI:33019"/>
        <dbReference type="ChEBI" id="CHEBI:37565"/>
        <dbReference type="ChEBI" id="CHEBI:58805"/>
        <dbReference type="EC" id="2.7.7.65"/>
    </reaction>
</comment>
<gene>
    <name evidence="4" type="ORF">A142_19400</name>
</gene>
<dbReference type="GO" id="GO:0043709">
    <property type="term" value="P:cell adhesion involved in single-species biofilm formation"/>
    <property type="evidence" value="ECO:0007669"/>
    <property type="project" value="TreeGrafter"/>
</dbReference>
<sequence length="79" mass="8778">MCVALSEKLRSAIQKIKFEQQPTLTITSSFGISLLSENEKWKDCVVRADRALYQAKLKGRNTIVIEESYPASTKAIGSS</sequence>
<protein>
    <recommendedName>
        <fullName evidence="1">diguanylate cyclase</fullName>
        <ecNumber evidence="1">2.7.7.65</ecNumber>
    </recommendedName>
</protein>
<evidence type="ECO:0000259" key="3">
    <source>
        <dbReference type="PROSITE" id="PS50887"/>
    </source>
</evidence>
<dbReference type="EMBL" id="AJZD02000099">
    <property type="protein sequence ID" value="OEF93846.1"/>
    <property type="molecule type" value="Genomic_DNA"/>
</dbReference>
<dbReference type="EC" id="2.7.7.65" evidence="1"/>
<dbReference type="InterPro" id="IPR043128">
    <property type="entry name" value="Rev_trsase/Diguanyl_cyclase"/>
</dbReference>
<evidence type="ECO:0000313" key="4">
    <source>
        <dbReference type="EMBL" id="OEF93846.1"/>
    </source>
</evidence>
<dbReference type="GO" id="GO:0005886">
    <property type="term" value="C:plasma membrane"/>
    <property type="evidence" value="ECO:0007669"/>
    <property type="project" value="TreeGrafter"/>
</dbReference>
<dbReference type="InterPro" id="IPR029787">
    <property type="entry name" value="Nucleotide_cyclase"/>
</dbReference>
<evidence type="ECO:0000313" key="5">
    <source>
        <dbReference type="Proteomes" id="UP000094802"/>
    </source>
</evidence>
<dbReference type="PROSITE" id="PS50887">
    <property type="entry name" value="GGDEF"/>
    <property type="match status" value="1"/>
</dbReference>
<organism evidence="4 5">
    <name type="scientific">Vibrio splendidus 12E03</name>
    <dbReference type="NCBI Taxonomy" id="1191305"/>
    <lineage>
        <taxon>Bacteria</taxon>
        <taxon>Pseudomonadati</taxon>
        <taxon>Pseudomonadota</taxon>
        <taxon>Gammaproteobacteria</taxon>
        <taxon>Vibrionales</taxon>
        <taxon>Vibrionaceae</taxon>
        <taxon>Vibrio</taxon>
    </lineage>
</organism>
<evidence type="ECO:0000256" key="2">
    <source>
        <dbReference type="ARBA" id="ARBA00034247"/>
    </source>
</evidence>
<evidence type="ECO:0000256" key="1">
    <source>
        <dbReference type="ARBA" id="ARBA00012528"/>
    </source>
</evidence>
<feature type="domain" description="GGDEF" evidence="3">
    <location>
        <begin position="1"/>
        <end position="68"/>
    </location>
</feature>
<dbReference type="Pfam" id="PF00990">
    <property type="entry name" value="GGDEF"/>
    <property type="match status" value="1"/>
</dbReference>
<name>A0A1E5FTJ5_VIBSP</name>
<dbReference type="InterPro" id="IPR050469">
    <property type="entry name" value="Diguanylate_Cyclase"/>
</dbReference>
<proteinExistence type="predicted"/>
<dbReference type="PANTHER" id="PTHR45138">
    <property type="entry name" value="REGULATORY COMPONENTS OF SENSORY TRANSDUCTION SYSTEM"/>
    <property type="match status" value="1"/>
</dbReference>
<dbReference type="Gene3D" id="3.30.70.270">
    <property type="match status" value="1"/>
</dbReference>
<comment type="caution">
    <text evidence="4">The sequence shown here is derived from an EMBL/GenBank/DDBJ whole genome shotgun (WGS) entry which is preliminary data.</text>
</comment>
<dbReference type="AlphaFoldDB" id="A0A1E5FTJ5"/>
<dbReference type="SUPFAM" id="SSF55073">
    <property type="entry name" value="Nucleotide cyclase"/>
    <property type="match status" value="1"/>
</dbReference>
<dbReference type="GO" id="GO:0052621">
    <property type="term" value="F:diguanylate cyclase activity"/>
    <property type="evidence" value="ECO:0007669"/>
    <property type="project" value="UniProtKB-EC"/>
</dbReference>
<dbReference type="GO" id="GO:1902201">
    <property type="term" value="P:negative regulation of bacterial-type flagellum-dependent cell motility"/>
    <property type="evidence" value="ECO:0007669"/>
    <property type="project" value="TreeGrafter"/>
</dbReference>
<reference evidence="4 5" key="1">
    <citation type="journal article" date="2012" name="Science">
        <title>Ecological populations of bacteria act as socially cohesive units of antibiotic production and resistance.</title>
        <authorList>
            <person name="Cordero O.X."/>
            <person name="Wildschutte H."/>
            <person name="Kirkup B."/>
            <person name="Proehl S."/>
            <person name="Ngo L."/>
            <person name="Hussain F."/>
            <person name="Le Roux F."/>
            <person name="Mincer T."/>
            <person name="Polz M.F."/>
        </authorList>
    </citation>
    <scope>NUCLEOTIDE SEQUENCE [LARGE SCALE GENOMIC DNA]</scope>
    <source>
        <strain evidence="4 5">12E03</strain>
    </source>
</reference>
<dbReference type="PANTHER" id="PTHR45138:SF9">
    <property type="entry name" value="DIGUANYLATE CYCLASE DGCM-RELATED"/>
    <property type="match status" value="1"/>
</dbReference>
<dbReference type="InterPro" id="IPR000160">
    <property type="entry name" value="GGDEF_dom"/>
</dbReference>
<accession>A0A1E5FTJ5</accession>